<accession>A0A517LLC6</accession>
<dbReference type="AlphaFoldDB" id="A0A517LLC6"/>
<keyword evidence="2" id="KW-1185">Reference proteome</keyword>
<proteinExistence type="predicted"/>
<organism evidence="1 2">
    <name type="scientific">Venturia effusa</name>
    <dbReference type="NCBI Taxonomy" id="50376"/>
    <lineage>
        <taxon>Eukaryota</taxon>
        <taxon>Fungi</taxon>
        <taxon>Dikarya</taxon>
        <taxon>Ascomycota</taxon>
        <taxon>Pezizomycotina</taxon>
        <taxon>Dothideomycetes</taxon>
        <taxon>Pleosporomycetidae</taxon>
        <taxon>Venturiales</taxon>
        <taxon>Venturiaceae</taxon>
        <taxon>Venturia</taxon>
    </lineage>
</organism>
<evidence type="ECO:0000313" key="1">
    <source>
        <dbReference type="EMBL" id="QDS76442.1"/>
    </source>
</evidence>
<dbReference type="Proteomes" id="UP000316270">
    <property type="component" value="Chromosome 15"/>
</dbReference>
<dbReference type="EMBL" id="CP042199">
    <property type="protein sequence ID" value="QDS76442.1"/>
    <property type="molecule type" value="Genomic_DNA"/>
</dbReference>
<gene>
    <name evidence="1" type="ORF">FKW77_004503</name>
</gene>
<sequence length="162" mass="18550">MLIQSRSSLLDLPLEIRQHILGYIFEDALQKDNRFNNLIREPRLTEYYTRDRSTGRGSAPTILALLGAFRADADNVFLYSLFGATGATFDAANVHAPSIFQTATLIASTNDQLAGDMIYVLSQTLDSLERMQETEMNRTKFKGSELRRQESVWVAWMDWWFC</sequence>
<evidence type="ECO:0000313" key="2">
    <source>
        <dbReference type="Proteomes" id="UP000316270"/>
    </source>
</evidence>
<name>A0A517LLC6_9PEZI</name>
<dbReference type="OrthoDB" id="10511059at2759"/>
<protein>
    <submittedName>
        <fullName evidence="1">Uncharacterized protein</fullName>
    </submittedName>
</protein>
<reference evidence="1 2" key="1">
    <citation type="submission" date="2019-07" db="EMBL/GenBank/DDBJ databases">
        <title>Finished genome of Venturia effusa.</title>
        <authorList>
            <person name="Young C.A."/>
            <person name="Cox M.P."/>
            <person name="Ganley A.R.D."/>
            <person name="David W.J."/>
        </authorList>
    </citation>
    <scope>NUCLEOTIDE SEQUENCE [LARGE SCALE GENOMIC DNA]</scope>
    <source>
        <strain evidence="2">albino</strain>
    </source>
</reference>